<dbReference type="Pfam" id="PF07690">
    <property type="entry name" value="MFS_1"/>
    <property type="match status" value="1"/>
</dbReference>
<proteinExistence type="predicted"/>
<name>A0A7I9VP27_9BACT</name>
<keyword evidence="2 4" id="KW-1133">Transmembrane helix</keyword>
<feature type="transmembrane region" description="Helical" evidence="4">
    <location>
        <begin position="190"/>
        <end position="209"/>
    </location>
</feature>
<dbReference type="PANTHER" id="PTHR23526">
    <property type="entry name" value="INTEGRAL MEMBRANE TRANSPORT PROTEIN-RELATED"/>
    <property type="match status" value="1"/>
</dbReference>
<dbReference type="InterPro" id="IPR052528">
    <property type="entry name" value="Sugar_transport-like"/>
</dbReference>
<organism evidence="5 6">
    <name type="scientific">Anaeromyxobacter diazotrophicus</name>
    <dbReference type="NCBI Taxonomy" id="2590199"/>
    <lineage>
        <taxon>Bacteria</taxon>
        <taxon>Pseudomonadati</taxon>
        <taxon>Myxococcota</taxon>
        <taxon>Myxococcia</taxon>
        <taxon>Myxococcales</taxon>
        <taxon>Cystobacterineae</taxon>
        <taxon>Anaeromyxobacteraceae</taxon>
        <taxon>Anaeromyxobacter</taxon>
    </lineage>
</organism>
<feature type="transmembrane region" description="Helical" evidence="4">
    <location>
        <begin position="360"/>
        <end position="381"/>
    </location>
</feature>
<dbReference type="EMBL" id="BJTG01000007">
    <property type="protein sequence ID" value="GEJ58171.1"/>
    <property type="molecule type" value="Genomic_DNA"/>
</dbReference>
<feature type="transmembrane region" description="Helical" evidence="4">
    <location>
        <begin position="401"/>
        <end position="421"/>
    </location>
</feature>
<dbReference type="SUPFAM" id="SSF103473">
    <property type="entry name" value="MFS general substrate transporter"/>
    <property type="match status" value="1"/>
</dbReference>
<evidence type="ECO:0000256" key="2">
    <source>
        <dbReference type="ARBA" id="ARBA00022989"/>
    </source>
</evidence>
<dbReference type="PANTHER" id="PTHR23526:SF2">
    <property type="entry name" value="MAJOR FACILITATOR SUPERFAMILY (MFS) PROFILE DOMAIN-CONTAINING PROTEIN"/>
    <property type="match status" value="1"/>
</dbReference>
<evidence type="ECO:0000256" key="3">
    <source>
        <dbReference type="ARBA" id="ARBA00023136"/>
    </source>
</evidence>
<dbReference type="InterPro" id="IPR036259">
    <property type="entry name" value="MFS_trans_sf"/>
</dbReference>
<evidence type="ECO:0000313" key="6">
    <source>
        <dbReference type="Proteomes" id="UP000503640"/>
    </source>
</evidence>
<dbReference type="Gene3D" id="1.20.1250.20">
    <property type="entry name" value="MFS general substrate transporter like domains"/>
    <property type="match status" value="1"/>
</dbReference>
<evidence type="ECO:0000256" key="4">
    <source>
        <dbReference type="SAM" id="Phobius"/>
    </source>
</evidence>
<protein>
    <recommendedName>
        <fullName evidence="7">Major facilitator superfamily MFS_1</fullName>
    </recommendedName>
</protein>
<feature type="transmembrane region" description="Helical" evidence="4">
    <location>
        <begin position="264"/>
        <end position="287"/>
    </location>
</feature>
<evidence type="ECO:0000256" key="1">
    <source>
        <dbReference type="ARBA" id="ARBA00022692"/>
    </source>
</evidence>
<keyword evidence="3 4" id="KW-0472">Membrane</keyword>
<dbReference type="GO" id="GO:0022857">
    <property type="term" value="F:transmembrane transporter activity"/>
    <property type="evidence" value="ECO:0007669"/>
    <property type="project" value="InterPro"/>
</dbReference>
<feature type="transmembrane region" description="Helical" evidence="4">
    <location>
        <begin position="116"/>
        <end position="139"/>
    </location>
</feature>
<feature type="transmembrane region" description="Helical" evidence="4">
    <location>
        <begin position="236"/>
        <end position="258"/>
    </location>
</feature>
<dbReference type="InterPro" id="IPR011701">
    <property type="entry name" value="MFS"/>
</dbReference>
<feature type="transmembrane region" description="Helical" evidence="4">
    <location>
        <begin position="89"/>
        <end position="110"/>
    </location>
</feature>
<evidence type="ECO:0000313" key="5">
    <source>
        <dbReference type="EMBL" id="GEJ58171.1"/>
    </source>
</evidence>
<reference evidence="6" key="1">
    <citation type="journal article" date="2020" name="Appl. Environ. Microbiol.">
        <title>Diazotrophic Anaeromyxobacter Isolates from Soils.</title>
        <authorList>
            <person name="Masuda Y."/>
            <person name="Yamanaka H."/>
            <person name="Xu Z.X."/>
            <person name="Shiratori Y."/>
            <person name="Aono T."/>
            <person name="Amachi S."/>
            <person name="Senoo K."/>
            <person name="Itoh H."/>
        </authorList>
    </citation>
    <scope>NUCLEOTIDE SEQUENCE [LARGE SCALE GENOMIC DNA]</scope>
    <source>
        <strain evidence="6">R267</strain>
    </source>
</reference>
<feature type="transmembrane region" description="Helical" evidence="4">
    <location>
        <begin position="329"/>
        <end position="348"/>
    </location>
</feature>
<keyword evidence="1 4" id="KW-0812">Transmembrane</keyword>
<dbReference type="AlphaFoldDB" id="A0A7I9VP27"/>
<accession>A0A7I9VP27</accession>
<comment type="caution">
    <text evidence="5">The sequence shown here is derived from an EMBL/GenBank/DDBJ whole genome shotgun (WGS) entry which is preliminary data.</text>
</comment>
<feature type="transmembrane region" description="Helical" evidence="4">
    <location>
        <begin position="160"/>
        <end position="178"/>
    </location>
</feature>
<dbReference type="Proteomes" id="UP000503640">
    <property type="component" value="Unassembled WGS sequence"/>
</dbReference>
<gene>
    <name evidence="5" type="ORF">AMYX_29120</name>
</gene>
<feature type="transmembrane region" description="Helical" evidence="4">
    <location>
        <begin position="57"/>
        <end position="77"/>
    </location>
</feature>
<feature type="transmembrane region" description="Helical" evidence="4">
    <location>
        <begin position="299"/>
        <end position="317"/>
    </location>
</feature>
<keyword evidence="6" id="KW-1185">Reference proteome</keyword>
<evidence type="ECO:0008006" key="7">
    <source>
        <dbReference type="Google" id="ProtNLM"/>
    </source>
</evidence>
<sequence>MSVDSALTPPRPPRSARGRLRRSLLATSLEAIAAEWVTACAGGAALTAWALQVGASPALVALLAALPALAQVLHFPAARLTARHGPRRVALAASIAARQPYLALVALPFLPLTRTGAQLVVAAVAVSSCALASIAQQAWMIWTPALYRAPVRSRVLGRRAGRAAVSGAAASLAVGVFLDGHAGAARVHALSLLAILAWAAGLLAAFWLARQAPPPRRERAMPSASRALADGGVRRVLGYVCAWNAALGITAAITALHMLQGLHLGFVAVSVHGAGVAAGCLLGAPLWGKMLDRFGAGRVLVASTAGAASLPFLWLGIHAGSVFTLALDAALGGTLLAGQALASVALPLQIAPRHRRAEVVAAFSTAGGLSFAAASLATGVLSDKLPLFVFIAGRVLLGRKLLFAAGGAVRLAAAALGLRAFGRAPSPSPA</sequence>